<organism evidence="5 6">
    <name type="scientific">Tachysurus vachellii</name>
    <name type="common">Darkbarbel catfish</name>
    <name type="synonym">Pelteobagrus vachellii</name>
    <dbReference type="NCBI Taxonomy" id="175792"/>
    <lineage>
        <taxon>Eukaryota</taxon>
        <taxon>Metazoa</taxon>
        <taxon>Chordata</taxon>
        <taxon>Craniata</taxon>
        <taxon>Vertebrata</taxon>
        <taxon>Euteleostomi</taxon>
        <taxon>Actinopterygii</taxon>
        <taxon>Neopterygii</taxon>
        <taxon>Teleostei</taxon>
        <taxon>Ostariophysi</taxon>
        <taxon>Siluriformes</taxon>
        <taxon>Bagridae</taxon>
        <taxon>Tachysurus</taxon>
    </lineage>
</organism>
<feature type="region of interest" description="Disordered" evidence="3">
    <location>
        <begin position="1"/>
        <end position="32"/>
    </location>
</feature>
<keyword evidence="1 2" id="KW-0175">Coiled coil</keyword>
<feature type="domain" description="DUF4200" evidence="4">
    <location>
        <begin position="124"/>
        <end position="241"/>
    </location>
</feature>
<accession>A0AA88NIH1</accession>
<feature type="coiled-coil region" evidence="2">
    <location>
        <begin position="351"/>
        <end position="399"/>
    </location>
</feature>
<evidence type="ECO:0000256" key="3">
    <source>
        <dbReference type="SAM" id="MobiDB-lite"/>
    </source>
</evidence>
<feature type="region of interest" description="Disordered" evidence="3">
    <location>
        <begin position="526"/>
        <end position="551"/>
    </location>
</feature>
<dbReference type="InterPro" id="IPR025252">
    <property type="entry name" value="DUF4200"/>
</dbReference>
<dbReference type="InterPro" id="IPR051147">
    <property type="entry name" value="CFAP_domain-containing"/>
</dbReference>
<evidence type="ECO:0000256" key="2">
    <source>
        <dbReference type="SAM" id="Coils"/>
    </source>
</evidence>
<keyword evidence="6" id="KW-1185">Reference proteome</keyword>
<evidence type="ECO:0000313" key="5">
    <source>
        <dbReference type="EMBL" id="KAK2857934.1"/>
    </source>
</evidence>
<feature type="region of interest" description="Disordered" evidence="3">
    <location>
        <begin position="246"/>
        <end position="333"/>
    </location>
</feature>
<evidence type="ECO:0000256" key="1">
    <source>
        <dbReference type="ARBA" id="ARBA00023054"/>
    </source>
</evidence>
<evidence type="ECO:0000313" key="6">
    <source>
        <dbReference type="Proteomes" id="UP001187315"/>
    </source>
</evidence>
<feature type="compositionally biased region" description="Basic residues" evidence="3">
    <location>
        <begin position="249"/>
        <end position="258"/>
    </location>
</feature>
<dbReference type="Pfam" id="PF13863">
    <property type="entry name" value="DUF4200"/>
    <property type="match status" value="1"/>
</dbReference>
<feature type="compositionally biased region" description="Basic and acidic residues" evidence="3">
    <location>
        <begin position="264"/>
        <end position="306"/>
    </location>
</feature>
<feature type="compositionally biased region" description="Basic and acidic residues" evidence="3">
    <location>
        <begin position="8"/>
        <end position="30"/>
    </location>
</feature>
<dbReference type="PANTHER" id="PTHR21683:SF3">
    <property type="entry name" value="CILIA AND FLAGELLA ASSOCIATED PROTEIN 100"/>
    <property type="match status" value="1"/>
</dbReference>
<dbReference type="PANTHER" id="PTHR21683">
    <property type="entry name" value="COILED-COIL DOMAIN-CONTAINING PROTEIN 42 LIKE-2-LIKE-RELATED"/>
    <property type="match status" value="1"/>
</dbReference>
<dbReference type="Proteomes" id="UP001187315">
    <property type="component" value="Unassembled WGS sequence"/>
</dbReference>
<gene>
    <name evidence="5" type="ORF">Q7C36_005853</name>
</gene>
<proteinExistence type="predicted"/>
<dbReference type="EMBL" id="JAVHJS010000005">
    <property type="protein sequence ID" value="KAK2857934.1"/>
    <property type="molecule type" value="Genomic_DNA"/>
</dbReference>
<feature type="compositionally biased region" description="Polar residues" evidence="3">
    <location>
        <begin position="312"/>
        <end position="328"/>
    </location>
</feature>
<evidence type="ECO:0000259" key="4">
    <source>
        <dbReference type="Pfam" id="PF13863"/>
    </source>
</evidence>
<name>A0AA88NIH1_TACVA</name>
<dbReference type="AlphaFoldDB" id="A0AA88NIH1"/>
<dbReference type="GO" id="GO:0005856">
    <property type="term" value="C:cytoskeleton"/>
    <property type="evidence" value="ECO:0007669"/>
    <property type="project" value="UniProtKB-ARBA"/>
</dbReference>
<sequence>MLSAVPSLKEDGCDGNKGNKTEHNPFKMPDDDNIFQFRKTEKTRRKLEFQRNLSLSVYEKKTYSGRIKARQLELRKKLRDGLDEEEAGITNRSQIEDHLPQNVPLSKMIMIKDRNIEKESIREFINKKREMFYMEYALAVKREEIAQLEERASHEEKKLAKAEKLLEDDAALFDTFLKENDKNSVEAIQIAEQESKAKLEKVAEIKKVTSKMVAIKSNISKLEDTLQEYKLYREFLFKLSPPDWQEKQRAKKKSKKTKPISAINREHAGKSRETDRVKRTQQSDRYTGREKRNPVSRELLPLREARVPSGESVKSTSQSGKIGSASDSDSSEYEIEPELYFSKPQQLLDLLSELEEQNLCLIQNSQETEERLEEFRQTMEQTRKNIEKEANHLKQQTDAMTMALKREKEKTAELELSTRFFDFGKSKAEEESTLNALGQKVEEVYRNCIGDSEANLSTLQMLTAIERRLGDLLECIELIPADRLAMAEKAKEKERRIRQRDEKLTLQKQHQEERIKKATERAQAEIKQTTGKKLMPRSQPPVRKLKNKENKDITDKEKEEYLYFFT</sequence>
<reference evidence="5" key="1">
    <citation type="submission" date="2023-08" db="EMBL/GenBank/DDBJ databases">
        <title>Pelteobagrus vachellii genome.</title>
        <authorList>
            <person name="Liu H."/>
        </authorList>
    </citation>
    <scope>NUCLEOTIDE SEQUENCE</scope>
    <source>
        <strain evidence="5">PRFRI_2022a</strain>
        <tissue evidence="5">Muscle</tissue>
    </source>
</reference>
<feature type="coiled-coil region" evidence="2">
    <location>
        <begin position="138"/>
        <end position="165"/>
    </location>
</feature>
<protein>
    <recommendedName>
        <fullName evidence="4">DUF4200 domain-containing protein</fullName>
    </recommendedName>
</protein>
<comment type="caution">
    <text evidence="5">The sequence shown here is derived from an EMBL/GenBank/DDBJ whole genome shotgun (WGS) entry which is preliminary data.</text>
</comment>